<organism evidence="5 6">
    <name type="scientific">Macrostomum lignano</name>
    <dbReference type="NCBI Taxonomy" id="282301"/>
    <lineage>
        <taxon>Eukaryota</taxon>
        <taxon>Metazoa</taxon>
        <taxon>Spiralia</taxon>
        <taxon>Lophotrochozoa</taxon>
        <taxon>Platyhelminthes</taxon>
        <taxon>Rhabditophora</taxon>
        <taxon>Macrostomorpha</taxon>
        <taxon>Macrostomida</taxon>
        <taxon>Macrostomidae</taxon>
        <taxon>Macrostomum</taxon>
    </lineage>
</organism>
<evidence type="ECO:0000256" key="4">
    <source>
        <dbReference type="ARBA" id="ARBA00023136"/>
    </source>
</evidence>
<accession>A0A1I8FLJ1</accession>
<dbReference type="WBParaSite" id="maker-unitig_38005-snap-gene-0.3-mRNA-1">
    <property type="protein sequence ID" value="maker-unitig_38005-snap-gene-0.3-mRNA-1"/>
    <property type="gene ID" value="maker-unitig_38005-snap-gene-0.3"/>
</dbReference>
<dbReference type="GO" id="GO:0022857">
    <property type="term" value="F:transmembrane transporter activity"/>
    <property type="evidence" value="ECO:0007669"/>
    <property type="project" value="UniProtKB-ARBA"/>
</dbReference>
<evidence type="ECO:0000313" key="5">
    <source>
        <dbReference type="Proteomes" id="UP000095280"/>
    </source>
</evidence>
<dbReference type="AlphaFoldDB" id="A0A1I8FLJ1"/>
<keyword evidence="2" id="KW-0812">Transmembrane</keyword>
<name>A0A1I8FLJ1_9PLAT</name>
<sequence>EARVAYMLLIMARVLGDGIPAQSRVTALIPVVLAPAFKIIPIERLSNMLFIGGLMLAISVEFWNLHRRMCAAGAAAGRCAAPLAAPGLHAATWFMSMWISNTATAAMMLPIVDAVLQELMVYDQLRKAEGCPGAADGADGIAMSPLRCP</sequence>
<proteinExistence type="predicted"/>
<evidence type="ECO:0000256" key="1">
    <source>
        <dbReference type="ARBA" id="ARBA00004141"/>
    </source>
</evidence>
<keyword evidence="5" id="KW-1185">Reference proteome</keyword>
<protein>
    <submittedName>
        <fullName evidence="6">CitMHS domain-containing protein</fullName>
    </submittedName>
</protein>
<evidence type="ECO:0000256" key="2">
    <source>
        <dbReference type="ARBA" id="ARBA00022692"/>
    </source>
</evidence>
<evidence type="ECO:0000313" key="6">
    <source>
        <dbReference type="WBParaSite" id="maker-unitig_38005-snap-gene-0.3-mRNA-1"/>
    </source>
</evidence>
<keyword evidence="3" id="KW-1133">Transmembrane helix</keyword>
<comment type="subcellular location">
    <subcellularLocation>
        <location evidence="1">Membrane</location>
        <topology evidence="1">Multi-pass membrane protein</topology>
    </subcellularLocation>
</comment>
<dbReference type="GO" id="GO:0005886">
    <property type="term" value="C:plasma membrane"/>
    <property type="evidence" value="ECO:0007669"/>
    <property type="project" value="TreeGrafter"/>
</dbReference>
<evidence type="ECO:0000256" key="3">
    <source>
        <dbReference type="ARBA" id="ARBA00022989"/>
    </source>
</evidence>
<dbReference type="PANTHER" id="PTHR10283">
    <property type="entry name" value="SOLUTE CARRIER FAMILY 13 MEMBER"/>
    <property type="match status" value="1"/>
</dbReference>
<keyword evidence="4" id="KW-0472">Membrane</keyword>
<reference evidence="6" key="1">
    <citation type="submission" date="2016-11" db="UniProtKB">
        <authorList>
            <consortium name="WormBaseParasite"/>
        </authorList>
    </citation>
    <scope>IDENTIFICATION</scope>
</reference>
<dbReference type="PANTHER" id="PTHR10283:SF82">
    <property type="entry name" value="SOLUTE CARRIER FAMILY 13 MEMBER 2"/>
    <property type="match status" value="1"/>
</dbReference>
<dbReference type="Proteomes" id="UP000095280">
    <property type="component" value="Unplaced"/>
</dbReference>